<dbReference type="InterPro" id="IPR021719">
    <property type="entry name" value="Prot_inh_I78"/>
</dbReference>
<keyword evidence="3" id="KW-1185">Reference proteome</keyword>
<protein>
    <recommendedName>
        <fullName evidence="4">Peptidase inhibitor I78 family protein</fullName>
    </recommendedName>
</protein>
<dbReference type="Proteomes" id="UP000746535">
    <property type="component" value="Unassembled WGS sequence"/>
</dbReference>
<organism evidence="2 3">
    <name type="scientific">Pseudomonas quercus</name>
    <dbReference type="NCBI Taxonomy" id="2722792"/>
    <lineage>
        <taxon>Bacteria</taxon>
        <taxon>Pseudomonadati</taxon>
        <taxon>Pseudomonadota</taxon>
        <taxon>Gammaproteobacteria</taxon>
        <taxon>Pseudomonadales</taxon>
        <taxon>Pseudomonadaceae</taxon>
        <taxon>Pseudomonas</taxon>
    </lineage>
</organism>
<comment type="caution">
    <text evidence="2">The sequence shown here is derived from an EMBL/GenBank/DDBJ whole genome shotgun (WGS) entry which is preliminary data.</text>
</comment>
<reference evidence="2 3" key="1">
    <citation type="submission" date="2020-03" db="EMBL/GenBank/DDBJ databases">
        <authorList>
            <person name="Wang L."/>
            <person name="He N."/>
            <person name="Li Y."/>
            <person name="Fang Y."/>
            <person name="Zhang F."/>
        </authorList>
    </citation>
    <scope>NUCLEOTIDE SEQUENCE [LARGE SCALE GENOMIC DNA]</scope>
    <source>
        <strain evidence="3">hsmgli-8</strain>
    </source>
</reference>
<dbReference type="RefSeq" id="WP_168080651.1">
    <property type="nucleotide sequence ID" value="NZ_JAAVJI010000001.1"/>
</dbReference>
<dbReference type="PANTHER" id="PTHR39600:SF1">
    <property type="entry name" value="PEPTIDASE INHIBITOR I78 FAMILY PROTEIN"/>
    <property type="match status" value="1"/>
</dbReference>
<dbReference type="EMBL" id="JAAVJI010000001">
    <property type="protein sequence ID" value="NJO99468.1"/>
    <property type="molecule type" value="Genomic_DNA"/>
</dbReference>
<evidence type="ECO:0000313" key="3">
    <source>
        <dbReference type="Proteomes" id="UP000746535"/>
    </source>
</evidence>
<dbReference type="PROSITE" id="PS51257">
    <property type="entry name" value="PROKAR_LIPOPROTEIN"/>
    <property type="match status" value="1"/>
</dbReference>
<evidence type="ECO:0008006" key="4">
    <source>
        <dbReference type="Google" id="ProtNLM"/>
    </source>
</evidence>
<sequence length="108" mass="11012">MGLGKSGLAFLAAAALSACATSEHKAPQADATGATGPSVEMGRCSSQAAQFAVGQQASQALLEQARVKSGSLMARVLGPRDAVTMDYRSERLNLNADETGKIVRATCG</sequence>
<name>A0ABX0YAN7_9PSED</name>
<gene>
    <name evidence="2" type="ORF">HBH25_01110</name>
</gene>
<dbReference type="Pfam" id="PF11720">
    <property type="entry name" value="Inhibitor_I78"/>
    <property type="match status" value="1"/>
</dbReference>
<keyword evidence="1" id="KW-0732">Signal</keyword>
<feature type="chain" id="PRO_5046482423" description="Peptidase inhibitor I78 family protein" evidence="1">
    <location>
        <begin position="21"/>
        <end position="108"/>
    </location>
</feature>
<evidence type="ECO:0000256" key="1">
    <source>
        <dbReference type="SAM" id="SignalP"/>
    </source>
</evidence>
<feature type="signal peptide" evidence="1">
    <location>
        <begin position="1"/>
        <end position="20"/>
    </location>
</feature>
<dbReference type="PANTHER" id="PTHR39600">
    <property type="entry name" value="PEPTIDASE INHIBITOR I78 FAMILY PROTEIN"/>
    <property type="match status" value="1"/>
</dbReference>
<evidence type="ECO:0000313" key="2">
    <source>
        <dbReference type="EMBL" id="NJO99468.1"/>
    </source>
</evidence>
<accession>A0ABX0YAN7</accession>
<proteinExistence type="predicted"/>
<dbReference type="Gene3D" id="3.30.10.10">
    <property type="entry name" value="Trypsin Inhibitor V, subunit A"/>
    <property type="match status" value="1"/>
</dbReference>